<keyword evidence="5" id="KW-0464">Manganese</keyword>
<reference evidence="8 9" key="1">
    <citation type="submission" date="2019-02" db="EMBL/GenBank/DDBJ databases">
        <title>Deep-cultivation of Planctomycetes and their phenomic and genomic characterization uncovers novel biology.</title>
        <authorList>
            <person name="Wiegand S."/>
            <person name="Jogler M."/>
            <person name="Boedeker C."/>
            <person name="Pinto D."/>
            <person name="Vollmers J."/>
            <person name="Rivas-Marin E."/>
            <person name="Kohn T."/>
            <person name="Peeters S.H."/>
            <person name="Heuer A."/>
            <person name="Rast P."/>
            <person name="Oberbeckmann S."/>
            <person name="Bunk B."/>
            <person name="Jeske O."/>
            <person name="Meyerdierks A."/>
            <person name="Storesund J.E."/>
            <person name="Kallscheuer N."/>
            <person name="Luecker S."/>
            <person name="Lage O.M."/>
            <person name="Pohl T."/>
            <person name="Merkel B.J."/>
            <person name="Hornburger P."/>
            <person name="Mueller R.-W."/>
            <person name="Bruemmer F."/>
            <person name="Labrenz M."/>
            <person name="Spormann A.M."/>
            <person name="Op den Camp H."/>
            <person name="Overmann J."/>
            <person name="Amann R."/>
            <person name="Jetten M.S.M."/>
            <person name="Mascher T."/>
            <person name="Medema M.H."/>
            <person name="Devos D.P."/>
            <person name="Kaster A.-K."/>
            <person name="Ovreas L."/>
            <person name="Rohde M."/>
            <person name="Galperin M.Y."/>
            <person name="Jogler C."/>
        </authorList>
    </citation>
    <scope>NUCLEOTIDE SEQUENCE [LARGE SCALE GENOMIC DNA]</scope>
    <source>
        <strain evidence="8 9">V22</strain>
    </source>
</reference>
<evidence type="ECO:0000256" key="4">
    <source>
        <dbReference type="ARBA" id="ARBA00023136"/>
    </source>
</evidence>
<keyword evidence="9" id="KW-1185">Reference proteome</keyword>
<evidence type="ECO:0000256" key="2">
    <source>
        <dbReference type="ARBA" id="ARBA00022519"/>
    </source>
</evidence>
<dbReference type="Gene3D" id="3.60.21.10">
    <property type="match status" value="1"/>
</dbReference>
<dbReference type="GO" id="GO:0009245">
    <property type="term" value="P:lipid A biosynthetic process"/>
    <property type="evidence" value="ECO:0007669"/>
    <property type="project" value="TreeGrafter"/>
</dbReference>
<sequence>MVTAASAGEELSGLNPSNSDVRTVFVSDVHLGCTHARADRFLEFLNAHSPDYLYLVGDIIDGWRLRRMWHWTDTYDAILQRMVALADSGTRLFYTPGNHDEFMRSFPLQLGGITVAEEFVHETADQRRFLVTHGDRFDKVEQNAKWMSVVATFLYEVMLYGNRFFSWSRGRKGDFSLCAAIKGKVKWLVQFFSDFEKMLAGHANQRQCDGVICGHIHRPNRLDLGDVTYLNTGDWIEHSTALVEYHCGTMQLVEFDGESYKAIATVPPSETAYFRDSLTEENRVDFSGSTSERTDADQLGMATV</sequence>
<gene>
    <name evidence="8" type="ORF">V22_31070</name>
</gene>
<dbReference type="PANTHER" id="PTHR34990:SF2">
    <property type="entry name" value="BLL8164 PROTEIN"/>
    <property type="match status" value="1"/>
</dbReference>
<feature type="domain" description="Calcineurin-like phosphoesterase" evidence="7">
    <location>
        <begin position="22"/>
        <end position="219"/>
    </location>
</feature>
<dbReference type="GO" id="GO:0008758">
    <property type="term" value="F:UDP-2,3-diacylglucosamine hydrolase activity"/>
    <property type="evidence" value="ECO:0007669"/>
    <property type="project" value="TreeGrafter"/>
</dbReference>
<accession>A0A517TBU1</accession>
<keyword evidence="3" id="KW-0479">Metal-binding</keyword>
<dbReference type="RefSeq" id="WP_145264452.1">
    <property type="nucleotide sequence ID" value="NZ_CP036316.1"/>
</dbReference>
<dbReference type="PANTHER" id="PTHR34990">
    <property type="entry name" value="UDP-2,3-DIACYLGLUCOSAMINE HYDROLASE-RELATED"/>
    <property type="match status" value="1"/>
</dbReference>
<evidence type="ECO:0000259" key="7">
    <source>
        <dbReference type="Pfam" id="PF00149"/>
    </source>
</evidence>
<proteinExistence type="predicted"/>
<dbReference type="OrthoDB" id="9802481at2"/>
<dbReference type="Proteomes" id="UP000319976">
    <property type="component" value="Chromosome"/>
</dbReference>
<dbReference type="KEGG" id="chya:V22_31070"/>
<evidence type="ECO:0000256" key="6">
    <source>
        <dbReference type="SAM" id="MobiDB-lite"/>
    </source>
</evidence>
<keyword evidence="2" id="KW-0997">Cell inner membrane</keyword>
<keyword evidence="1" id="KW-1003">Cell membrane</keyword>
<dbReference type="Pfam" id="PF00149">
    <property type="entry name" value="Metallophos"/>
    <property type="match status" value="1"/>
</dbReference>
<evidence type="ECO:0000256" key="1">
    <source>
        <dbReference type="ARBA" id="ARBA00022475"/>
    </source>
</evidence>
<dbReference type="AlphaFoldDB" id="A0A517TBU1"/>
<dbReference type="CDD" id="cd07398">
    <property type="entry name" value="MPP_YbbF-LpxH"/>
    <property type="match status" value="1"/>
</dbReference>
<dbReference type="SUPFAM" id="SSF56300">
    <property type="entry name" value="Metallo-dependent phosphatases"/>
    <property type="match status" value="1"/>
</dbReference>
<feature type="region of interest" description="Disordered" evidence="6">
    <location>
        <begin position="284"/>
        <end position="304"/>
    </location>
</feature>
<dbReference type="InterPro" id="IPR043461">
    <property type="entry name" value="LpxH-like"/>
</dbReference>
<evidence type="ECO:0000313" key="8">
    <source>
        <dbReference type="EMBL" id="QDT65845.1"/>
    </source>
</evidence>
<dbReference type="InterPro" id="IPR029052">
    <property type="entry name" value="Metallo-depent_PP-like"/>
</dbReference>
<evidence type="ECO:0000313" key="9">
    <source>
        <dbReference type="Proteomes" id="UP000319976"/>
    </source>
</evidence>
<name>A0A517TBU1_9PLAN</name>
<dbReference type="GO" id="GO:0046872">
    <property type="term" value="F:metal ion binding"/>
    <property type="evidence" value="ECO:0007669"/>
    <property type="project" value="UniProtKB-KW"/>
</dbReference>
<keyword evidence="8" id="KW-0378">Hydrolase</keyword>
<protein>
    <submittedName>
        <fullName evidence="8">UDP-2,3-diacylglucosamine hydrolase</fullName>
    </submittedName>
</protein>
<evidence type="ECO:0000256" key="5">
    <source>
        <dbReference type="ARBA" id="ARBA00023211"/>
    </source>
</evidence>
<organism evidence="8 9">
    <name type="scientific">Calycomorphotria hydatis</name>
    <dbReference type="NCBI Taxonomy" id="2528027"/>
    <lineage>
        <taxon>Bacteria</taxon>
        <taxon>Pseudomonadati</taxon>
        <taxon>Planctomycetota</taxon>
        <taxon>Planctomycetia</taxon>
        <taxon>Planctomycetales</taxon>
        <taxon>Planctomycetaceae</taxon>
        <taxon>Calycomorphotria</taxon>
    </lineage>
</organism>
<keyword evidence="4" id="KW-0472">Membrane</keyword>
<dbReference type="EMBL" id="CP036316">
    <property type="protein sequence ID" value="QDT65845.1"/>
    <property type="molecule type" value="Genomic_DNA"/>
</dbReference>
<evidence type="ECO:0000256" key="3">
    <source>
        <dbReference type="ARBA" id="ARBA00022723"/>
    </source>
</evidence>
<dbReference type="GO" id="GO:0016020">
    <property type="term" value="C:membrane"/>
    <property type="evidence" value="ECO:0007669"/>
    <property type="project" value="GOC"/>
</dbReference>
<dbReference type="InterPro" id="IPR004843">
    <property type="entry name" value="Calcineurin-like_PHP"/>
</dbReference>